<sequence length="52" mass="5973">MMDNRKEQMENLEKEFKFCQKILNAIGDETRQHLLIIMMTSGECSGSDSAGY</sequence>
<dbReference type="Proteomes" id="UP000823904">
    <property type="component" value="Unassembled WGS sequence"/>
</dbReference>
<gene>
    <name evidence="1" type="ORF">H9754_12945</name>
</gene>
<reference evidence="1" key="2">
    <citation type="submission" date="2021-04" db="EMBL/GenBank/DDBJ databases">
        <authorList>
            <person name="Gilroy R."/>
        </authorList>
    </citation>
    <scope>NUCLEOTIDE SEQUENCE</scope>
    <source>
        <strain evidence="1">ChiSjej3B21-8574</strain>
    </source>
</reference>
<dbReference type="AlphaFoldDB" id="A0A9D2PM46"/>
<dbReference type="EMBL" id="DWWD01000048">
    <property type="protein sequence ID" value="HJC51453.1"/>
    <property type="molecule type" value="Genomic_DNA"/>
</dbReference>
<evidence type="ECO:0000313" key="2">
    <source>
        <dbReference type="Proteomes" id="UP000823904"/>
    </source>
</evidence>
<name>A0A9D2PM46_9FIRM</name>
<organism evidence="1 2">
    <name type="scientific">Candidatus Anaerostipes avistercoris</name>
    <dbReference type="NCBI Taxonomy" id="2838462"/>
    <lineage>
        <taxon>Bacteria</taxon>
        <taxon>Bacillati</taxon>
        <taxon>Bacillota</taxon>
        <taxon>Clostridia</taxon>
        <taxon>Lachnospirales</taxon>
        <taxon>Lachnospiraceae</taxon>
        <taxon>Anaerostipes</taxon>
    </lineage>
</organism>
<reference evidence="1" key="1">
    <citation type="journal article" date="2021" name="PeerJ">
        <title>Extensive microbial diversity within the chicken gut microbiome revealed by metagenomics and culture.</title>
        <authorList>
            <person name="Gilroy R."/>
            <person name="Ravi A."/>
            <person name="Getino M."/>
            <person name="Pursley I."/>
            <person name="Horton D.L."/>
            <person name="Alikhan N.F."/>
            <person name="Baker D."/>
            <person name="Gharbi K."/>
            <person name="Hall N."/>
            <person name="Watson M."/>
            <person name="Adriaenssens E.M."/>
            <person name="Foster-Nyarko E."/>
            <person name="Jarju S."/>
            <person name="Secka A."/>
            <person name="Antonio M."/>
            <person name="Oren A."/>
            <person name="Chaudhuri R.R."/>
            <person name="La Ragione R."/>
            <person name="Hildebrand F."/>
            <person name="Pallen M.J."/>
        </authorList>
    </citation>
    <scope>NUCLEOTIDE SEQUENCE</scope>
    <source>
        <strain evidence="1">ChiSjej3B21-8574</strain>
    </source>
</reference>
<evidence type="ECO:0000313" key="1">
    <source>
        <dbReference type="EMBL" id="HJC51453.1"/>
    </source>
</evidence>
<protein>
    <submittedName>
        <fullName evidence="1">Uncharacterized protein</fullName>
    </submittedName>
</protein>
<proteinExistence type="predicted"/>
<accession>A0A9D2PM46</accession>
<comment type="caution">
    <text evidence="1">The sequence shown here is derived from an EMBL/GenBank/DDBJ whole genome shotgun (WGS) entry which is preliminary data.</text>
</comment>